<protein>
    <submittedName>
        <fullName evidence="1">Chaperone modulator CbpM</fullName>
    </submittedName>
</protein>
<dbReference type="Pfam" id="PF13591">
    <property type="entry name" value="MerR_2"/>
    <property type="match status" value="1"/>
</dbReference>
<dbReference type="RefSeq" id="WP_191040276.1">
    <property type="nucleotide sequence ID" value="NZ_JACXAA010000006.1"/>
</dbReference>
<reference evidence="1" key="1">
    <citation type="submission" date="2020-09" db="EMBL/GenBank/DDBJ databases">
        <authorList>
            <person name="Kim M.K."/>
        </authorList>
    </citation>
    <scope>NUCLEOTIDE SEQUENCE</scope>
    <source>
        <strain evidence="1">BT704</strain>
    </source>
</reference>
<gene>
    <name evidence="1" type="ORF">IC230_17185</name>
</gene>
<keyword evidence="2" id="KW-1185">Reference proteome</keyword>
<dbReference type="EMBL" id="JACXAA010000006">
    <property type="protein sequence ID" value="MBD2754644.1"/>
    <property type="molecule type" value="Genomic_DNA"/>
</dbReference>
<sequence length="101" mass="11822">MQTTHLISVYDFCVHHHVEVTFVETLANNGLIETTLVEQAIYVHPEQLVRLEKFVRLHQDLAIHTDDLDVVSDLLDRVEDLQQQLTQLRNRLVFYEPATDQ</sequence>
<proteinExistence type="predicted"/>
<dbReference type="AlphaFoldDB" id="A0A927GED0"/>
<evidence type="ECO:0000313" key="2">
    <source>
        <dbReference type="Proteomes" id="UP000653797"/>
    </source>
</evidence>
<evidence type="ECO:0000313" key="1">
    <source>
        <dbReference type="EMBL" id="MBD2754644.1"/>
    </source>
</evidence>
<organism evidence="1 2">
    <name type="scientific">Spirosoma validum</name>
    <dbReference type="NCBI Taxonomy" id="2771355"/>
    <lineage>
        <taxon>Bacteria</taxon>
        <taxon>Pseudomonadati</taxon>
        <taxon>Bacteroidota</taxon>
        <taxon>Cytophagia</taxon>
        <taxon>Cytophagales</taxon>
        <taxon>Cytophagaceae</taxon>
        <taxon>Spirosoma</taxon>
    </lineage>
</organism>
<dbReference type="Proteomes" id="UP000653797">
    <property type="component" value="Unassembled WGS sequence"/>
</dbReference>
<comment type="caution">
    <text evidence="1">The sequence shown here is derived from an EMBL/GenBank/DDBJ whole genome shotgun (WGS) entry which is preliminary data.</text>
</comment>
<accession>A0A927GED0</accession>
<dbReference type="Gene3D" id="1.10.1660.10">
    <property type="match status" value="1"/>
</dbReference>
<name>A0A927GED0_9BACT</name>